<dbReference type="Proteomes" id="UP000267721">
    <property type="component" value="Segment"/>
</dbReference>
<dbReference type="EMBL" id="MH937510">
    <property type="protein sequence ID" value="AZF92164.1"/>
    <property type="molecule type" value="Genomic_DNA"/>
</dbReference>
<evidence type="ECO:0000313" key="1">
    <source>
        <dbReference type="EMBL" id="AZF92164.1"/>
    </source>
</evidence>
<organism evidence="1 2">
    <name type="scientific">Streptococcus phage CHPC1246</name>
    <dbReference type="NCBI Taxonomy" id="2365032"/>
    <lineage>
        <taxon>Viruses</taxon>
        <taxon>Duplodnaviria</taxon>
        <taxon>Heunggongvirae</taxon>
        <taxon>Uroviricota</taxon>
        <taxon>Caudoviricetes</taxon>
        <taxon>Aliceevansviridae</taxon>
        <taxon>Brussowvirus</taxon>
        <taxon>Brussowvirus CHPC1246</taxon>
    </lineage>
</organism>
<protein>
    <recommendedName>
        <fullName evidence="3">Endonuclease</fullName>
    </recommendedName>
</protein>
<gene>
    <name evidence="1" type="ORF">CHPC1246_0028</name>
</gene>
<evidence type="ECO:0008006" key="3">
    <source>
        <dbReference type="Google" id="ProtNLM"/>
    </source>
</evidence>
<name>A0A3G8FBI7_9CAUD</name>
<proteinExistence type="predicted"/>
<evidence type="ECO:0000313" key="2">
    <source>
        <dbReference type="Proteomes" id="UP000267721"/>
    </source>
</evidence>
<keyword evidence="2" id="KW-1185">Reference proteome</keyword>
<reference evidence="1 2" key="1">
    <citation type="submission" date="2018-09" db="EMBL/GenBank/DDBJ databases">
        <title>A comparative genomics approach for identifying host-range determinants of bacteriophages infecting Streptococcus thermophilus.</title>
        <authorList>
            <person name="Szymczak P."/>
            <person name="Rau M.H."/>
            <person name="Monteiro J.M."/>
            <person name="de Pinho M.G."/>
            <person name="Filipe S.R."/>
            <person name="Vogensen F.K."/>
            <person name="Zeidan A."/>
            <person name="Janzen T."/>
        </authorList>
    </citation>
    <scope>NUCLEOTIDE SEQUENCE [LARGE SCALE GENOMIC DNA]</scope>
</reference>
<accession>A0A3G8FBI7</accession>
<sequence>MFEVSKKQRRKIKEGKSVFCSETCALEKYGKTKIIISEIPWLKD</sequence>